<name>A0A484IAF3_9ARCH</name>
<dbReference type="GO" id="GO:0006427">
    <property type="term" value="P:histidyl-tRNA aminoacylation"/>
    <property type="evidence" value="ECO:0007669"/>
    <property type="project" value="UniProtKB-UniRule"/>
</dbReference>
<keyword evidence="9" id="KW-0436">Ligase</keyword>
<feature type="binding site" evidence="7">
    <location>
        <position position="265"/>
    </location>
    <ligand>
        <name>L-histidine</name>
        <dbReference type="ChEBI" id="CHEBI:57595"/>
    </ligand>
</feature>
<dbReference type="PANTHER" id="PTHR43707:SF1">
    <property type="entry name" value="HISTIDINE--TRNA LIGASE, MITOCHONDRIAL-RELATED"/>
    <property type="match status" value="1"/>
</dbReference>
<reference evidence="9 10" key="1">
    <citation type="submission" date="2019-02" db="EMBL/GenBank/DDBJ databases">
        <authorList>
            <person name="Lehtovirta-Morley E L."/>
        </authorList>
    </citation>
    <scope>NUCLEOTIDE SEQUENCE [LARGE SCALE GENOMIC DNA]</scope>
    <source>
        <strain evidence="9">NFRAN1</strain>
    </source>
</reference>
<comment type="similarity">
    <text evidence="1">Belongs to the class-II aminoacyl-tRNA synthetase family.</text>
</comment>
<sequence length="440" mass="50587">MKFLLPRGMRDLEPEEFENINFIRNTFIESARIFNFTIMEPSPLELLSTLESKSGPAIIKEIYNFTDKGNREVALRFDITIGLTRYFASRRDLKIPAKIASFGGVWRYDEPQAGRYRFFHQWDIEIYGPSCIEADTEIIEFTSVFLNKLGLKNIVIEISSRSLLEEYVQRILKISNKDIIFEIYRAIDKIPKKGKIEVLKEYENKISTEILLKIMEFADNKGSFDQVDKTLKPLGLSAWNEIEKIIKSLYNKGVVNVRINLGIVRGLDYYSGIVFEAVDINNNFGAIVGGGRYDNLPEIFGRRDAGATGAAGGVERIILALKNQDILSKRAHDDRKNVTSIIYNSHELFGYAEHLASVLRRKDIPTEYDLLKRSFSKQITEAENRKSKNIIILKKDEIEKRGEIILKNTLQNKYTKIKADENFNELVKELSQSDNDKMVN</sequence>
<protein>
    <recommendedName>
        <fullName evidence="3 6">Histidine--tRNA ligase</fullName>
        <ecNumber evidence="2 6">6.1.1.21</ecNumber>
    </recommendedName>
</protein>
<organism evidence="9 10">
    <name type="scientific">Candidatus Nitrosocosmicus franklandianus</name>
    <dbReference type="NCBI Taxonomy" id="1798806"/>
    <lineage>
        <taxon>Archaea</taxon>
        <taxon>Nitrososphaerota</taxon>
        <taxon>Nitrososphaeria</taxon>
        <taxon>Nitrososphaerales</taxon>
        <taxon>Nitrososphaeraceae</taxon>
        <taxon>Candidatus Nitrosocosmicus</taxon>
    </lineage>
</organism>
<dbReference type="InterPro" id="IPR015807">
    <property type="entry name" value="His-tRNA-ligase"/>
</dbReference>
<evidence type="ECO:0000313" key="10">
    <source>
        <dbReference type="Proteomes" id="UP000294299"/>
    </source>
</evidence>
<comment type="catalytic activity">
    <reaction evidence="5">
        <text>tRNA(His) + L-histidine + ATP = L-histidyl-tRNA(His) + AMP + diphosphate + H(+)</text>
        <dbReference type="Rhea" id="RHEA:17313"/>
        <dbReference type="Rhea" id="RHEA-COMP:9665"/>
        <dbReference type="Rhea" id="RHEA-COMP:9689"/>
        <dbReference type="ChEBI" id="CHEBI:15378"/>
        <dbReference type="ChEBI" id="CHEBI:30616"/>
        <dbReference type="ChEBI" id="CHEBI:33019"/>
        <dbReference type="ChEBI" id="CHEBI:57595"/>
        <dbReference type="ChEBI" id="CHEBI:78442"/>
        <dbReference type="ChEBI" id="CHEBI:78527"/>
        <dbReference type="ChEBI" id="CHEBI:456215"/>
        <dbReference type="EC" id="6.1.1.21"/>
    </reaction>
</comment>
<dbReference type="EMBL" id="LR216287">
    <property type="protein sequence ID" value="VFJ14223.1"/>
    <property type="molecule type" value="Genomic_DNA"/>
</dbReference>
<evidence type="ECO:0000256" key="2">
    <source>
        <dbReference type="ARBA" id="ARBA00012815"/>
    </source>
</evidence>
<dbReference type="InterPro" id="IPR004154">
    <property type="entry name" value="Anticodon-bd"/>
</dbReference>
<dbReference type="SUPFAM" id="SSF55681">
    <property type="entry name" value="Class II aaRS and biotin synthetases"/>
    <property type="match status" value="1"/>
</dbReference>
<feature type="binding site" evidence="7">
    <location>
        <begin position="269"/>
        <end position="270"/>
    </location>
    <ligand>
        <name>L-histidine</name>
        <dbReference type="ChEBI" id="CHEBI:57595"/>
    </ligand>
</feature>
<evidence type="ECO:0000256" key="5">
    <source>
        <dbReference type="ARBA" id="ARBA00047639"/>
    </source>
</evidence>
<evidence type="ECO:0000313" key="9">
    <source>
        <dbReference type="EMBL" id="VFJ14223.1"/>
    </source>
</evidence>
<dbReference type="PIRSF" id="PIRSF001549">
    <property type="entry name" value="His-tRNA_synth"/>
    <property type="match status" value="1"/>
</dbReference>
<dbReference type="KEGG" id="nfn:NFRAN_1901"/>
<dbReference type="InterPro" id="IPR036621">
    <property type="entry name" value="Anticodon-bd_dom_sf"/>
</dbReference>
<dbReference type="PROSITE" id="PS50862">
    <property type="entry name" value="AA_TRNA_LIGASE_II"/>
    <property type="match status" value="1"/>
</dbReference>
<dbReference type="PANTHER" id="PTHR43707">
    <property type="entry name" value="HISTIDYL-TRNA SYNTHETASE"/>
    <property type="match status" value="1"/>
</dbReference>
<dbReference type="Pfam" id="PF13393">
    <property type="entry name" value="tRNA-synt_His"/>
    <property type="match status" value="1"/>
</dbReference>
<dbReference type="InterPro" id="IPR041715">
    <property type="entry name" value="HisRS-like_core"/>
</dbReference>
<dbReference type="CDD" id="cd00773">
    <property type="entry name" value="HisRS-like_core"/>
    <property type="match status" value="1"/>
</dbReference>
<dbReference type="EC" id="6.1.1.21" evidence="2 6"/>
<accession>A0A484IAF3</accession>
<dbReference type="InterPro" id="IPR045864">
    <property type="entry name" value="aa-tRNA-synth_II/BPL/LPL"/>
</dbReference>
<dbReference type="Gene3D" id="3.30.930.10">
    <property type="entry name" value="Bira Bifunctional Protein, Domain 2"/>
    <property type="match status" value="1"/>
</dbReference>
<evidence type="ECO:0000256" key="1">
    <source>
        <dbReference type="ARBA" id="ARBA00008226"/>
    </source>
</evidence>
<keyword evidence="4" id="KW-0547">Nucleotide-binding</keyword>
<proteinExistence type="inferred from homology"/>
<dbReference type="Gene3D" id="3.40.50.800">
    <property type="entry name" value="Anticodon-binding domain"/>
    <property type="match status" value="1"/>
</dbReference>
<dbReference type="GO" id="GO:0005524">
    <property type="term" value="F:ATP binding"/>
    <property type="evidence" value="ECO:0007669"/>
    <property type="project" value="InterPro"/>
</dbReference>
<dbReference type="InterPro" id="IPR006195">
    <property type="entry name" value="aa-tRNA-synth_II"/>
</dbReference>
<dbReference type="InterPro" id="IPR004516">
    <property type="entry name" value="HisRS/HisZ"/>
</dbReference>
<dbReference type="AlphaFoldDB" id="A0A484IAF3"/>
<feature type="binding site" evidence="7">
    <location>
        <position position="107"/>
    </location>
    <ligand>
        <name>L-histidine</name>
        <dbReference type="ChEBI" id="CHEBI:57595"/>
    </ligand>
</feature>
<dbReference type="NCBIfam" id="TIGR00442">
    <property type="entry name" value="hisS"/>
    <property type="match status" value="1"/>
</dbReference>
<dbReference type="Pfam" id="PF03129">
    <property type="entry name" value="HGTP_anticodon"/>
    <property type="match status" value="1"/>
</dbReference>
<evidence type="ECO:0000256" key="4">
    <source>
        <dbReference type="ARBA" id="ARBA00022741"/>
    </source>
</evidence>
<feature type="domain" description="Aminoacyl-transfer RNA synthetases class-II family profile" evidence="8">
    <location>
        <begin position="1"/>
        <end position="365"/>
    </location>
</feature>
<keyword evidence="10" id="KW-1185">Reference proteome</keyword>
<dbReference type="SUPFAM" id="SSF52954">
    <property type="entry name" value="Class II aaRS ABD-related"/>
    <property type="match status" value="1"/>
</dbReference>
<dbReference type="GO" id="GO:0005737">
    <property type="term" value="C:cytoplasm"/>
    <property type="evidence" value="ECO:0007669"/>
    <property type="project" value="UniProtKB-UniRule"/>
</dbReference>
<feature type="binding site" evidence="7">
    <location>
        <position position="125"/>
    </location>
    <ligand>
        <name>L-histidine</name>
        <dbReference type="ChEBI" id="CHEBI:57595"/>
    </ligand>
</feature>
<feature type="binding site" evidence="7">
    <location>
        <position position="121"/>
    </location>
    <ligand>
        <name>L-histidine</name>
        <dbReference type="ChEBI" id="CHEBI:57595"/>
    </ligand>
</feature>
<evidence type="ECO:0000259" key="8">
    <source>
        <dbReference type="PROSITE" id="PS50862"/>
    </source>
</evidence>
<feature type="binding site" evidence="7">
    <location>
        <begin position="78"/>
        <end position="80"/>
    </location>
    <ligand>
        <name>L-histidine</name>
        <dbReference type="ChEBI" id="CHEBI:57595"/>
    </ligand>
</feature>
<dbReference type="Proteomes" id="UP000294299">
    <property type="component" value="Chromosome NFRAN"/>
</dbReference>
<evidence type="ECO:0000256" key="6">
    <source>
        <dbReference type="NCBIfam" id="TIGR00442"/>
    </source>
</evidence>
<evidence type="ECO:0000256" key="7">
    <source>
        <dbReference type="PIRSR" id="PIRSR001549-1"/>
    </source>
</evidence>
<gene>
    <name evidence="9" type="primary">hisS</name>
    <name evidence="9" type="ORF">NFRAN_1901</name>
</gene>
<evidence type="ECO:0000256" key="3">
    <source>
        <dbReference type="ARBA" id="ARBA00017399"/>
    </source>
</evidence>
<dbReference type="GO" id="GO:0004821">
    <property type="term" value="F:histidine-tRNA ligase activity"/>
    <property type="evidence" value="ECO:0007669"/>
    <property type="project" value="UniProtKB-UniRule"/>
</dbReference>